<keyword evidence="4" id="KW-0812">Transmembrane</keyword>
<keyword evidence="18" id="KW-1185">Reference proteome</keyword>
<dbReference type="InterPro" id="IPR038408">
    <property type="entry name" value="GNK2_sf"/>
</dbReference>
<evidence type="ECO:0000256" key="7">
    <source>
        <dbReference type="ARBA" id="ARBA00022741"/>
    </source>
</evidence>
<dbReference type="GO" id="GO:0005886">
    <property type="term" value="C:plasma membrane"/>
    <property type="evidence" value="ECO:0007669"/>
    <property type="project" value="TreeGrafter"/>
</dbReference>
<keyword evidence="11" id="KW-0472">Membrane</keyword>
<dbReference type="Pfam" id="PF07714">
    <property type="entry name" value="PK_Tyr_Ser-Thr"/>
    <property type="match status" value="1"/>
</dbReference>
<keyword evidence="2" id="KW-0723">Serine/threonine-protein kinase</keyword>
<dbReference type="OrthoDB" id="687086at2759"/>
<evidence type="ECO:0000256" key="5">
    <source>
        <dbReference type="ARBA" id="ARBA00022729"/>
    </source>
</evidence>
<keyword evidence="7 13" id="KW-0547">Nucleotide-binding</keyword>
<dbReference type="AlphaFoldDB" id="A0A2H9ZSW7"/>
<feature type="binding site" evidence="13">
    <location>
        <position position="334"/>
    </location>
    <ligand>
        <name>ATP</name>
        <dbReference type="ChEBI" id="CHEBI:30616"/>
    </ligand>
</feature>
<dbReference type="Pfam" id="PF01657">
    <property type="entry name" value="Stress-antifung"/>
    <property type="match status" value="2"/>
</dbReference>
<dbReference type="PANTHER" id="PTHR27002:SF1050">
    <property type="entry name" value="CYSTEINE-RICH RECEPTOR-LIKE PROTEIN KINASE 5"/>
    <property type="match status" value="1"/>
</dbReference>
<feature type="domain" description="Gnk2-homologous" evidence="16">
    <location>
        <begin position="141"/>
        <end position="243"/>
    </location>
</feature>
<evidence type="ECO:0000313" key="17">
    <source>
        <dbReference type="EMBL" id="PKA46385.1"/>
    </source>
</evidence>
<evidence type="ECO:0000256" key="14">
    <source>
        <dbReference type="SAM" id="SignalP"/>
    </source>
</evidence>
<evidence type="ECO:0000256" key="11">
    <source>
        <dbReference type="ARBA" id="ARBA00023136"/>
    </source>
</evidence>
<protein>
    <submittedName>
        <fullName evidence="17">Cysteine-rich receptor-like protein kinase 10</fullName>
    </submittedName>
</protein>
<feature type="domain" description="Gnk2-homologous" evidence="16">
    <location>
        <begin position="31"/>
        <end position="136"/>
    </location>
</feature>
<dbReference type="PROSITE" id="PS00107">
    <property type="entry name" value="PROTEIN_KINASE_ATP"/>
    <property type="match status" value="1"/>
</dbReference>
<dbReference type="GO" id="GO:0004674">
    <property type="term" value="F:protein serine/threonine kinase activity"/>
    <property type="evidence" value="ECO:0007669"/>
    <property type="project" value="UniProtKB-KW"/>
</dbReference>
<keyword evidence="9 13" id="KW-0067">ATP-binding</keyword>
<evidence type="ECO:0000256" key="12">
    <source>
        <dbReference type="ARBA" id="ARBA00023180"/>
    </source>
</evidence>
<evidence type="ECO:0000256" key="2">
    <source>
        <dbReference type="ARBA" id="ARBA00022527"/>
    </source>
</evidence>
<dbReference type="EMBL" id="KZ454165">
    <property type="protein sequence ID" value="PKA46385.1"/>
    <property type="molecule type" value="Genomic_DNA"/>
</dbReference>
<dbReference type="Proteomes" id="UP000236161">
    <property type="component" value="Unassembled WGS sequence"/>
</dbReference>
<organism evidence="17 18">
    <name type="scientific">Apostasia shenzhenica</name>
    <dbReference type="NCBI Taxonomy" id="1088818"/>
    <lineage>
        <taxon>Eukaryota</taxon>
        <taxon>Viridiplantae</taxon>
        <taxon>Streptophyta</taxon>
        <taxon>Embryophyta</taxon>
        <taxon>Tracheophyta</taxon>
        <taxon>Spermatophyta</taxon>
        <taxon>Magnoliopsida</taxon>
        <taxon>Liliopsida</taxon>
        <taxon>Asparagales</taxon>
        <taxon>Orchidaceae</taxon>
        <taxon>Apostasioideae</taxon>
        <taxon>Apostasia</taxon>
    </lineage>
</organism>
<evidence type="ECO:0000256" key="4">
    <source>
        <dbReference type="ARBA" id="ARBA00022692"/>
    </source>
</evidence>
<evidence type="ECO:0000256" key="8">
    <source>
        <dbReference type="ARBA" id="ARBA00022777"/>
    </source>
</evidence>
<feature type="chain" id="PRO_5014180489" evidence="14">
    <location>
        <begin position="32"/>
        <end position="394"/>
    </location>
</feature>
<evidence type="ECO:0000256" key="3">
    <source>
        <dbReference type="ARBA" id="ARBA00022679"/>
    </source>
</evidence>
<dbReference type="SUPFAM" id="SSF56112">
    <property type="entry name" value="Protein kinase-like (PK-like)"/>
    <property type="match status" value="1"/>
</dbReference>
<dbReference type="PANTHER" id="PTHR27002">
    <property type="entry name" value="RECEPTOR-LIKE SERINE/THREONINE-PROTEIN KINASE SD1-8"/>
    <property type="match status" value="1"/>
</dbReference>
<feature type="signal peptide" evidence="14">
    <location>
        <begin position="1"/>
        <end position="31"/>
    </location>
</feature>
<dbReference type="InterPro" id="IPR002902">
    <property type="entry name" value="GNK2"/>
</dbReference>
<evidence type="ECO:0000259" key="15">
    <source>
        <dbReference type="PROSITE" id="PS50011"/>
    </source>
</evidence>
<dbReference type="InterPro" id="IPR001245">
    <property type="entry name" value="Ser-Thr/Tyr_kinase_cat_dom"/>
</dbReference>
<proteinExistence type="predicted"/>
<keyword evidence="3" id="KW-0808">Transferase</keyword>
<dbReference type="InterPro" id="IPR017441">
    <property type="entry name" value="Protein_kinase_ATP_BS"/>
</dbReference>
<dbReference type="CDD" id="cd23509">
    <property type="entry name" value="Gnk2-like"/>
    <property type="match status" value="2"/>
</dbReference>
<evidence type="ECO:0000256" key="1">
    <source>
        <dbReference type="ARBA" id="ARBA00004167"/>
    </source>
</evidence>
<dbReference type="Gene3D" id="3.30.200.20">
    <property type="entry name" value="Phosphorylase Kinase, domain 1"/>
    <property type="match status" value="1"/>
</dbReference>
<evidence type="ECO:0000256" key="13">
    <source>
        <dbReference type="PROSITE-ProRule" id="PRU10141"/>
    </source>
</evidence>
<keyword evidence="12" id="KW-0325">Glycoprotein</keyword>
<keyword evidence="5 14" id="KW-0732">Signal</keyword>
<gene>
    <name evidence="17" type="primary">CRK10</name>
    <name evidence="17" type="ORF">AXF42_Ash020276</name>
</gene>
<feature type="domain" description="Protein kinase" evidence="15">
    <location>
        <begin position="306"/>
        <end position="394"/>
    </location>
</feature>
<reference evidence="17 18" key="1">
    <citation type="journal article" date="2017" name="Nature">
        <title>The Apostasia genome and the evolution of orchids.</title>
        <authorList>
            <person name="Zhang G.Q."/>
            <person name="Liu K.W."/>
            <person name="Li Z."/>
            <person name="Lohaus R."/>
            <person name="Hsiao Y.Y."/>
            <person name="Niu S.C."/>
            <person name="Wang J.Y."/>
            <person name="Lin Y.C."/>
            <person name="Xu Q."/>
            <person name="Chen L.J."/>
            <person name="Yoshida K."/>
            <person name="Fujiwara S."/>
            <person name="Wang Z.W."/>
            <person name="Zhang Y.Q."/>
            <person name="Mitsuda N."/>
            <person name="Wang M."/>
            <person name="Liu G.H."/>
            <person name="Pecoraro L."/>
            <person name="Huang H.X."/>
            <person name="Xiao X.J."/>
            <person name="Lin M."/>
            <person name="Wu X.Y."/>
            <person name="Wu W.L."/>
            <person name="Chen Y.Y."/>
            <person name="Chang S.B."/>
            <person name="Sakamoto S."/>
            <person name="Ohme-Takagi M."/>
            <person name="Yagi M."/>
            <person name="Zeng S.J."/>
            <person name="Shen C.Y."/>
            <person name="Yeh C.M."/>
            <person name="Luo Y.B."/>
            <person name="Tsai W.C."/>
            <person name="Van de Peer Y."/>
            <person name="Liu Z.J."/>
        </authorList>
    </citation>
    <scope>NUCLEOTIDE SEQUENCE [LARGE SCALE GENOMIC DNA]</scope>
    <source>
        <strain evidence="18">cv. Shenzhen</strain>
        <tissue evidence="17">Stem</tissue>
    </source>
</reference>
<dbReference type="InterPro" id="IPR011009">
    <property type="entry name" value="Kinase-like_dom_sf"/>
</dbReference>
<evidence type="ECO:0000313" key="18">
    <source>
        <dbReference type="Proteomes" id="UP000236161"/>
    </source>
</evidence>
<evidence type="ECO:0000256" key="9">
    <source>
        <dbReference type="ARBA" id="ARBA00022840"/>
    </source>
</evidence>
<dbReference type="PROSITE" id="PS51473">
    <property type="entry name" value="GNK2"/>
    <property type="match status" value="2"/>
</dbReference>
<keyword evidence="8 17" id="KW-0418">Kinase</keyword>
<dbReference type="FunFam" id="3.30.200.20:FF:000142">
    <property type="entry name" value="Cysteine-rich receptor-like protein kinase 10"/>
    <property type="match status" value="1"/>
</dbReference>
<keyword evidence="6" id="KW-0677">Repeat</keyword>
<accession>A0A2H9ZSW7</accession>
<dbReference type="Gene3D" id="3.30.430.20">
    <property type="entry name" value="Gnk2 domain, C-X8-C-X2-C motif"/>
    <property type="match status" value="2"/>
</dbReference>
<dbReference type="PROSITE" id="PS50011">
    <property type="entry name" value="PROTEIN_KINASE_DOM"/>
    <property type="match status" value="1"/>
</dbReference>
<evidence type="ECO:0000259" key="16">
    <source>
        <dbReference type="PROSITE" id="PS51473"/>
    </source>
</evidence>
<dbReference type="InterPro" id="IPR000719">
    <property type="entry name" value="Prot_kinase_dom"/>
</dbReference>
<keyword evidence="10" id="KW-1133">Transmembrane helix</keyword>
<evidence type="ECO:0000256" key="6">
    <source>
        <dbReference type="ARBA" id="ARBA00022737"/>
    </source>
</evidence>
<dbReference type="GO" id="GO:0005524">
    <property type="term" value="F:ATP binding"/>
    <property type="evidence" value="ECO:0007669"/>
    <property type="project" value="UniProtKB-UniRule"/>
</dbReference>
<name>A0A2H9ZSW7_9ASPA</name>
<evidence type="ECO:0000256" key="10">
    <source>
        <dbReference type="ARBA" id="ARBA00022989"/>
    </source>
</evidence>
<keyword evidence="17" id="KW-0675">Receptor</keyword>
<sequence>MPPTYTRLLLLLLLPHLQIFIFLCSKTSSQGALLFINCSGHQYNSSSPYDTNLSRLLGTLASSAPNASNLFSTSVAGQAFGLAQCGPGTAAASCTACLNSAAAKATASPVTGGCGGYTSVDVRYDLCVLRYSNERFFTVPDLQVSSRSNTETATRPEEFSRRNQGMLQKLSSDAAAAETRFAVQTATSSGLQDAYGMAWCTLDLSGSDCLRCLDVAIPALAMDRIGAQAESASCFIAFETHLFFSQSFIVPSPAPSPQVSDNLGGAGGVNATGAAGAGRSEAEEEFSSAGSMRLDLGAIRRATNYFSDSNKLGEGGFGVVYKGVLRDGQEVAVKRLSNSSWQGLMEMKNEIVSTAKLQHKNLVKLVGCCLEEDEKLLVYEYLPNKSLDKILFGK</sequence>
<comment type="subcellular location">
    <subcellularLocation>
        <location evidence="1">Membrane</location>
        <topology evidence="1">Single-pass membrane protein</topology>
    </subcellularLocation>
</comment>